<feature type="transmembrane region" description="Helical" evidence="1">
    <location>
        <begin position="45"/>
        <end position="66"/>
    </location>
</feature>
<feature type="transmembrane region" description="Helical" evidence="1">
    <location>
        <begin position="7"/>
        <end position="25"/>
    </location>
</feature>
<organism evidence="2 3">
    <name type="scientific">Paenibacillus xanthanilyticus</name>
    <dbReference type="NCBI Taxonomy" id="1783531"/>
    <lineage>
        <taxon>Bacteria</taxon>
        <taxon>Bacillati</taxon>
        <taxon>Bacillota</taxon>
        <taxon>Bacilli</taxon>
        <taxon>Bacillales</taxon>
        <taxon>Paenibacillaceae</taxon>
        <taxon>Paenibacillus</taxon>
    </lineage>
</organism>
<protein>
    <submittedName>
        <fullName evidence="2">Uncharacterized protein</fullName>
    </submittedName>
</protein>
<evidence type="ECO:0000256" key="1">
    <source>
        <dbReference type="SAM" id="Phobius"/>
    </source>
</evidence>
<dbReference type="EMBL" id="JBHSAM010000036">
    <property type="protein sequence ID" value="MFC4104083.1"/>
    <property type="molecule type" value="Genomic_DNA"/>
</dbReference>
<name>A0ABV8KDG8_9BACL</name>
<accession>A0ABV8KDG8</accession>
<evidence type="ECO:0000313" key="3">
    <source>
        <dbReference type="Proteomes" id="UP001595715"/>
    </source>
</evidence>
<evidence type="ECO:0000313" key="2">
    <source>
        <dbReference type="EMBL" id="MFC4104083.1"/>
    </source>
</evidence>
<reference evidence="3" key="1">
    <citation type="journal article" date="2019" name="Int. J. Syst. Evol. Microbiol.">
        <title>The Global Catalogue of Microorganisms (GCM) 10K type strain sequencing project: providing services to taxonomists for standard genome sequencing and annotation.</title>
        <authorList>
            <consortium name="The Broad Institute Genomics Platform"/>
            <consortium name="The Broad Institute Genome Sequencing Center for Infectious Disease"/>
            <person name="Wu L."/>
            <person name="Ma J."/>
        </authorList>
    </citation>
    <scope>NUCLEOTIDE SEQUENCE [LARGE SCALE GENOMIC DNA]</scope>
    <source>
        <strain evidence="3">IBRC-M 10987</strain>
    </source>
</reference>
<gene>
    <name evidence="2" type="ORF">ACFOZ8_31135</name>
</gene>
<dbReference type="RefSeq" id="WP_377722623.1">
    <property type="nucleotide sequence ID" value="NZ_JBHSAM010000036.1"/>
</dbReference>
<keyword evidence="3" id="KW-1185">Reference proteome</keyword>
<proteinExistence type="predicted"/>
<keyword evidence="1" id="KW-1133">Transmembrane helix</keyword>
<keyword evidence="1" id="KW-0472">Membrane</keyword>
<dbReference type="Proteomes" id="UP001595715">
    <property type="component" value="Unassembled WGS sequence"/>
</dbReference>
<sequence>MTALGVWIIASMGLILLAGLDMLVYRKSLYETCRHLLFDYTHGPAFIMIGAALLLAGWGDMGAAILRRLRAIRIQDERK</sequence>
<keyword evidence="1" id="KW-0812">Transmembrane</keyword>
<comment type="caution">
    <text evidence="2">The sequence shown here is derived from an EMBL/GenBank/DDBJ whole genome shotgun (WGS) entry which is preliminary data.</text>
</comment>